<evidence type="ECO:0000313" key="6">
    <source>
        <dbReference type="EMBL" id="CAB4717451.1"/>
    </source>
</evidence>
<dbReference type="InterPro" id="IPR000182">
    <property type="entry name" value="GNAT_dom"/>
</dbReference>
<keyword evidence="2" id="KW-0012">Acyltransferase</keyword>
<organism evidence="8">
    <name type="scientific">freshwater metagenome</name>
    <dbReference type="NCBI Taxonomy" id="449393"/>
    <lineage>
        <taxon>unclassified sequences</taxon>
        <taxon>metagenomes</taxon>
        <taxon>ecological metagenomes</taxon>
    </lineage>
</organism>
<dbReference type="EMBL" id="CAFBLI010000029">
    <property type="protein sequence ID" value="CAB4863463.1"/>
    <property type="molecule type" value="Genomic_DNA"/>
</dbReference>
<sequence>MEKLIESTDYALAQKWAIEIAGDPNQAQMIIPEVGFIKAVRNSNSVSLTRKDEKLFGLGLGINPPIDPDWERYMVERKVETSDLTDSTPLLELDIYSIETEQFKGTLVNFDVYEDEEISDFLTANAPNSSVWPANPEVVFWAGKRNADGDLIAVGAVTMWETGQKVLSSVGTAINERGKGHATKLVTEMVAKANELGFARLGLAVRADNIAAKRSYEKVGFNLCGEFTIFERN</sequence>
<evidence type="ECO:0000256" key="2">
    <source>
        <dbReference type="ARBA" id="ARBA00023315"/>
    </source>
</evidence>
<dbReference type="EMBL" id="CAEZXH010000048">
    <property type="protein sequence ID" value="CAB4685831.1"/>
    <property type="molecule type" value="Genomic_DNA"/>
</dbReference>
<dbReference type="SUPFAM" id="SSF55729">
    <property type="entry name" value="Acyl-CoA N-acyltransferases (Nat)"/>
    <property type="match status" value="1"/>
</dbReference>
<dbReference type="Gene3D" id="3.40.630.30">
    <property type="match status" value="1"/>
</dbReference>
<dbReference type="InterPro" id="IPR050832">
    <property type="entry name" value="Bact_Acetyltransf"/>
</dbReference>
<evidence type="ECO:0000313" key="7">
    <source>
        <dbReference type="EMBL" id="CAB4772263.1"/>
    </source>
</evidence>
<reference evidence="8" key="1">
    <citation type="submission" date="2020-05" db="EMBL/GenBank/DDBJ databases">
        <authorList>
            <person name="Chiriac C."/>
            <person name="Salcher M."/>
            <person name="Ghai R."/>
            <person name="Kavagutti S V."/>
        </authorList>
    </citation>
    <scope>NUCLEOTIDE SEQUENCE</scope>
</reference>
<dbReference type="GO" id="GO:0016747">
    <property type="term" value="F:acyltransferase activity, transferring groups other than amino-acyl groups"/>
    <property type="evidence" value="ECO:0007669"/>
    <property type="project" value="InterPro"/>
</dbReference>
<accession>A0A6J7D8S2</accession>
<dbReference type="EMBL" id="CAEZZS010000012">
    <property type="protein sequence ID" value="CAB4772263.1"/>
    <property type="molecule type" value="Genomic_DNA"/>
</dbReference>
<dbReference type="PROSITE" id="PS51186">
    <property type="entry name" value="GNAT"/>
    <property type="match status" value="1"/>
</dbReference>
<proteinExistence type="predicted"/>
<evidence type="ECO:0000259" key="3">
    <source>
        <dbReference type="PROSITE" id="PS51186"/>
    </source>
</evidence>
<dbReference type="InterPro" id="IPR016181">
    <property type="entry name" value="Acyl_CoA_acyltransferase"/>
</dbReference>
<dbReference type="EMBL" id="CAEZUJ010000001">
    <property type="protein sequence ID" value="CAB4589002.1"/>
    <property type="molecule type" value="Genomic_DNA"/>
</dbReference>
<dbReference type="AlphaFoldDB" id="A0A6J7D8S2"/>
<dbReference type="EMBL" id="CAFBPY010000040">
    <property type="protein sequence ID" value="CAB5036037.1"/>
    <property type="molecule type" value="Genomic_DNA"/>
</dbReference>
<evidence type="ECO:0000313" key="9">
    <source>
        <dbReference type="EMBL" id="CAB5036037.1"/>
    </source>
</evidence>
<dbReference type="Pfam" id="PF00583">
    <property type="entry name" value="Acetyltransf_1"/>
    <property type="match status" value="1"/>
</dbReference>
<protein>
    <submittedName>
        <fullName evidence="8">Unannotated protein</fullName>
    </submittedName>
</protein>
<evidence type="ECO:0000313" key="8">
    <source>
        <dbReference type="EMBL" id="CAB4863463.1"/>
    </source>
</evidence>
<evidence type="ECO:0000256" key="1">
    <source>
        <dbReference type="ARBA" id="ARBA00022679"/>
    </source>
</evidence>
<dbReference type="PANTHER" id="PTHR43877">
    <property type="entry name" value="AMINOALKYLPHOSPHONATE N-ACETYLTRANSFERASE-RELATED-RELATED"/>
    <property type="match status" value="1"/>
</dbReference>
<dbReference type="EMBL" id="CAEZYJ010000041">
    <property type="protein sequence ID" value="CAB4717451.1"/>
    <property type="molecule type" value="Genomic_DNA"/>
</dbReference>
<evidence type="ECO:0000313" key="4">
    <source>
        <dbReference type="EMBL" id="CAB4589002.1"/>
    </source>
</evidence>
<dbReference type="PANTHER" id="PTHR43877:SF5">
    <property type="entry name" value="BLL8307 PROTEIN"/>
    <property type="match status" value="1"/>
</dbReference>
<name>A0A6J7D8S2_9ZZZZ</name>
<feature type="domain" description="N-acetyltransferase" evidence="3">
    <location>
        <begin position="82"/>
        <end position="233"/>
    </location>
</feature>
<evidence type="ECO:0000313" key="5">
    <source>
        <dbReference type="EMBL" id="CAB4685831.1"/>
    </source>
</evidence>
<keyword evidence="1" id="KW-0808">Transferase</keyword>
<gene>
    <name evidence="4" type="ORF">UFOPK1811_00042</name>
    <name evidence="5" type="ORF">UFOPK2360_00855</name>
    <name evidence="6" type="ORF">UFOPK2659_00428</name>
    <name evidence="7" type="ORF">UFOPK2922_00422</name>
    <name evidence="8" type="ORF">UFOPK3306_00552</name>
    <name evidence="9" type="ORF">UFOPK4209_00382</name>
</gene>